<gene>
    <name evidence="5" type="ORF">ALEPTO_LOCUS7472</name>
</gene>
<keyword evidence="2" id="KW-0378">Hydrolase</keyword>
<dbReference type="InterPro" id="IPR027417">
    <property type="entry name" value="P-loop_NTPase"/>
</dbReference>
<feature type="domain" description="AAA+ ATPase" evidence="4">
    <location>
        <begin position="2"/>
        <end position="202"/>
    </location>
</feature>
<proteinExistence type="predicted"/>
<dbReference type="OrthoDB" id="446244at2759"/>
<evidence type="ECO:0000256" key="2">
    <source>
        <dbReference type="ARBA" id="ARBA00022801"/>
    </source>
</evidence>
<keyword evidence="6" id="KW-1185">Reference proteome</keyword>
<dbReference type="PANTHER" id="PTHR43146:SF1">
    <property type="entry name" value="CANCER-RELATED NUCLEOSIDE-TRIPHOSPHATASE"/>
    <property type="match status" value="1"/>
</dbReference>
<evidence type="ECO:0000259" key="4">
    <source>
        <dbReference type="SMART" id="SM00382"/>
    </source>
</evidence>
<keyword evidence="3" id="KW-0067">ATP-binding</keyword>
<sequence>MSSLSIFLTGSPRTGKTTLIKKIVNNLQRKYPPTKLFIQGFYTEEVVSPSSSSPRKRIGFDLITINSIETGSREILARKEKNWPPNYNIPQDAPRVGEYIVDTTHWPNLAISSITPGNESHQQNPSKRIIVIDEIGKMESFSDEFIHVAEQVIFGENDKRNYMYMYCVLGTVSLRDCSALDISIKRKAGFRLRNHEDDVNKPIRVIEVTRENRDLLESKVVKELESILCLN</sequence>
<accession>A0A9N9G8Z2</accession>
<protein>
    <submittedName>
        <fullName evidence="5">12393_t:CDS:1</fullName>
    </submittedName>
</protein>
<dbReference type="InterPro" id="IPR003593">
    <property type="entry name" value="AAA+_ATPase"/>
</dbReference>
<dbReference type="SUPFAM" id="SSF52540">
    <property type="entry name" value="P-loop containing nucleoside triphosphate hydrolases"/>
    <property type="match status" value="1"/>
</dbReference>
<dbReference type="InterPro" id="IPR004948">
    <property type="entry name" value="Nuc-triphosphatase_THEP1"/>
</dbReference>
<dbReference type="Pfam" id="PF03266">
    <property type="entry name" value="NTPase_1"/>
    <property type="match status" value="1"/>
</dbReference>
<evidence type="ECO:0000313" key="6">
    <source>
        <dbReference type="Proteomes" id="UP000789508"/>
    </source>
</evidence>
<dbReference type="PANTHER" id="PTHR43146">
    <property type="entry name" value="CANCER-RELATED NUCLEOSIDE-TRIPHOSPHATASE"/>
    <property type="match status" value="1"/>
</dbReference>
<dbReference type="SMART" id="SM00382">
    <property type="entry name" value="AAA"/>
    <property type="match status" value="1"/>
</dbReference>
<dbReference type="EMBL" id="CAJVPS010003269">
    <property type="protein sequence ID" value="CAG8585682.1"/>
    <property type="molecule type" value="Genomic_DNA"/>
</dbReference>
<dbReference type="GO" id="GO:0005524">
    <property type="term" value="F:ATP binding"/>
    <property type="evidence" value="ECO:0007669"/>
    <property type="project" value="UniProtKB-KW"/>
</dbReference>
<reference evidence="5" key="1">
    <citation type="submission" date="2021-06" db="EMBL/GenBank/DDBJ databases">
        <authorList>
            <person name="Kallberg Y."/>
            <person name="Tangrot J."/>
            <person name="Rosling A."/>
        </authorList>
    </citation>
    <scope>NUCLEOTIDE SEQUENCE</scope>
    <source>
        <strain evidence="5">FL130A</strain>
    </source>
</reference>
<organism evidence="5 6">
    <name type="scientific">Ambispora leptoticha</name>
    <dbReference type="NCBI Taxonomy" id="144679"/>
    <lineage>
        <taxon>Eukaryota</taxon>
        <taxon>Fungi</taxon>
        <taxon>Fungi incertae sedis</taxon>
        <taxon>Mucoromycota</taxon>
        <taxon>Glomeromycotina</taxon>
        <taxon>Glomeromycetes</taxon>
        <taxon>Archaeosporales</taxon>
        <taxon>Ambisporaceae</taxon>
        <taxon>Ambispora</taxon>
    </lineage>
</organism>
<name>A0A9N9G8Z2_9GLOM</name>
<dbReference type="GO" id="GO:0017111">
    <property type="term" value="F:ribonucleoside triphosphate phosphatase activity"/>
    <property type="evidence" value="ECO:0007669"/>
    <property type="project" value="InterPro"/>
</dbReference>
<keyword evidence="1" id="KW-0547">Nucleotide-binding</keyword>
<dbReference type="Proteomes" id="UP000789508">
    <property type="component" value="Unassembled WGS sequence"/>
</dbReference>
<evidence type="ECO:0000256" key="1">
    <source>
        <dbReference type="ARBA" id="ARBA00022741"/>
    </source>
</evidence>
<evidence type="ECO:0000256" key="3">
    <source>
        <dbReference type="ARBA" id="ARBA00022840"/>
    </source>
</evidence>
<comment type="caution">
    <text evidence="5">The sequence shown here is derived from an EMBL/GenBank/DDBJ whole genome shotgun (WGS) entry which is preliminary data.</text>
</comment>
<dbReference type="AlphaFoldDB" id="A0A9N9G8Z2"/>
<evidence type="ECO:0000313" key="5">
    <source>
        <dbReference type="EMBL" id="CAG8585682.1"/>
    </source>
</evidence>
<dbReference type="Gene3D" id="3.40.50.300">
    <property type="entry name" value="P-loop containing nucleotide triphosphate hydrolases"/>
    <property type="match status" value="1"/>
</dbReference>